<feature type="transmembrane region" description="Helical" evidence="2">
    <location>
        <begin position="442"/>
        <end position="460"/>
    </location>
</feature>
<comment type="caution">
    <text evidence="5">The sequence shown here is derived from an EMBL/GenBank/DDBJ whole genome shotgun (WGS) entry which is preliminary data.</text>
</comment>
<keyword evidence="6" id="KW-1185">Reference proteome</keyword>
<evidence type="ECO:0000259" key="4">
    <source>
        <dbReference type="Pfam" id="PF24677"/>
    </source>
</evidence>
<feature type="transmembrane region" description="Helical" evidence="2">
    <location>
        <begin position="247"/>
        <end position="266"/>
    </location>
</feature>
<protein>
    <recommendedName>
        <fullName evidence="7">YfhO family protein</fullName>
    </recommendedName>
</protein>
<dbReference type="InterPro" id="IPR056071">
    <property type="entry name" value="DUF7654"/>
</dbReference>
<feature type="region of interest" description="Disordered" evidence="1">
    <location>
        <begin position="1"/>
        <end position="40"/>
    </location>
</feature>
<feature type="domain" description="DUF7654" evidence="3">
    <location>
        <begin position="552"/>
        <end position="697"/>
    </location>
</feature>
<dbReference type="Proteomes" id="UP000606008">
    <property type="component" value="Unassembled WGS sequence"/>
</dbReference>
<feature type="transmembrane region" description="Helical" evidence="2">
    <location>
        <begin position="502"/>
        <end position="520"/>
    </location>
</feature>
<feature type="transmembrane region" description="Helical" evidence="2">
    <location>
        <begin position="527"/>
        <end position="547"/>
    </location>
</feature>
<keyword evidence="2" id="KW-0812">Transmembrane</keyword>
<dbReference type="EMBL" id="WAEL01000006">
    <property type="protein sequence ID" value="NID11904.1"/>
    <property type="molecule type" value="Genomic_DNA"/>
</dbReference>
<organism evidence="5 6">
    <name type="scientific">Fibrivirga algicola</name>
    <dbReference type="NCBI Taxonomy" id="2950420"/>
    <lineage>
        <taxon>Bacteria</taxon>
        <taxon>Pseudomonadati</taxon>
        <taxon>Bacteroidota</taxon>
        <taxon>Cytophagia</taxon>
        <taxon>Cytophagales</taxon>
        <taxon>Spirosomataceae</taxon>
        <taxon>Fibrivirga</taxon>
    </lineage>
</organism>
<reference evidence="5" key="1">
    <citation type="submission" date="2024-05" db="EMBL/GenBank/DDBJ databases">
        <authorList>
            <person name="Jung D.-H."/>
        </authorList>
    </citation>
    <scope>NUCLEOTIDE SEQUENCE</scope>
    <source>
        <strain evidence="5">JA-25</strain>
    </source>
</reference>
<name>A0ABX0QHL0_9BACT</name>
<feature type="transmembrane region" description="Helical" evidence="2">
    <location>
        <begin position="298"/>
        <end position="320"/>
    </location>
</feature>
<proteinExistence type="predicted"/>
<evidence type="ECO:0008006" key="7">
    <source>
        <dbReference type="Google" id="ProtNLM"/>
    </source>
</evidence>
<feature type="transmembrane region" description="Helical" evidence="2">
    <location>
        <begin position="176"/>
        <end position="193"/>
    </location>
</feature>
<feature type="transmembrane region" description="Helical" evidence="2">
    <location>
        <begin position="223"/>
        <end position="240"/>
    </location>
</feature>
<evidence type="ECO:0000313" key="6">
    <source>
        <dbReference type="Proteomes" id="UP000606008"/>
    </source>
</evidence>
<dbReference type="Pfam" id="PF24672">
    <property type="entry name" value="DUF7654"/>
    <property type="match status" value="1"/>
</dbReference>
<feature type="transmembrane region" description="Helical" evidence="2">
    <location>
        <begin position="472"/>
        <end position="490"/>
    </location>
</feature>
<accession>A0ABX0QHL0</accession>
<keyword evidence="2" id="KW-1133">Transmembrane helix</keyword>
<feature type="transmembrane region" description="Helical" evidence="2">
    <location>
        <begin position="376"/>
        <end position="396"/>
    </location>
</feature>
<sequence length="701" mass="78581">MSKKKKGQPLQPPVRPATSSVVESAATRLKPAESSTSKSPVIPVDDDLSFTLIRFDKRVKWFCGIVVGLFILLSLAKIHTSSIPVWNQILPDGSDLKRGLVSGTPRSIRMDEWSAMVPFVISQANNGYPQENPAIGGGKPGLVVYLPIKHFIMAFRPNYWGFGFLDLDRAFAWNNLFYPFFGYLFTVLLMLILTRNQFWLSVFGGLWLVLSPGIAWWSFSPLTHVFSGSIILISSLYAFYARTLRTLLLAGVVFAWAVVTFALNLYPPYQVPYGYLLIFLLIGFIWRNYRKEALFDQLLTKVITFGLAGLAIAAVVYAYYTDAKPTIDAIANTVYPGKRSESGGTGFVANWLSEYYSGWLLNDQKFPSTWMNICELSHSVTFMPVIAVSMAVYAYVTKKYDPLVLIILAYSIVLLIWIEVGFPTFLAKATLLDVSPTRRTQVPLGITNVMLAVLYLAYIRGRQITLSASVKTGLIAFAVAFMVYAAWLNINDAGGLYQAHQLFFLTLFFIGLHLLLLPVTNFGRKEVWIGLAMALFSLPSLGINPIAKGLSPITEHALYQKVREIHLQDPTARWTVMGDVQNRPYVTYMVTATGVNQLSGIKFIPDFKTMRTLDPTAKRDSAYNRYAHTVYTSYINGTDSTIIVNQFEDGYLVALDPCSPKLKTLNAKYFIFEKTPQPVETRCMTQVATLGNLTIYKRTDF</sequence>
<feature type="transmembrane region" description="Helical" evidence="2">
    <location>
        <begin position="59"/>
        <end position="78"/>
    </location>
</feature>
<dbReference type="Pfam" id="PF24677">
    <property type="entry name" value="DUF7657"/>
    <property type="match status" value="1"/>
</dbReference>
<feature type="transmembrane region" description="Helical" evidence="2">
    <location>
        <begin position="272"/>
        <end position="289"/>
    </location>
</feature>
<evidence type="ECO:0000256" key="2">
    <source>
        <dbReference type="SAM" id="Phobius"/>
    </source>
</evidence>
<dbReference type="RefSeq" id="WP_166692830.1">
    <property type="nucleotide sequence ID" value="NZ_WAEL01000006.1"/>
</dbReference>
<feature type="transmembrane region" description="Helical" evidence="2">
    <location>
        <begin position="403"/>
        <end position="422"/>
    </location>
</feature>
<keyword evidence="2" id="KW-0472">Membrane</keyword>
<dbReference type="InterPro" id="IPR056074">
    <property type="entry name" value="DUF7657"/>
</dbReference>
<evidence type="ECO:0000313" key="5">
    <source>
        <dbReference type="EMBL" id="NID11904.1"/>
    </source>
</evidence>
<evidence type="ECO:0000259" key="3">
    <source>
        <dbReference type="Pfam" id="PF24672"/>
    </source>
</evidence>
<feature type="transmembrane region" description="Helical" evidence="2">
    <location>
        <begin position="198"/>
        <end position="217"/>
    </location>
</feature>
<evidence type="ECO:0000256" key="1">
    <source>
        <dbReference type="SAM" id="MobiDB-lite"/>
    </source>
</evidence>
<feature type="domain" description="DUF7657" evidence="4">
    <location>
        <begin position="60"/>
        <end position="458"/>
    </location>
</feature>
<gene>
    <name evidence="5" type="ORF">F7231_17160</name>
</gene>